<dbReference type="AlphaFoldDB" id="A0A011NVS8"/>
<dbReference type="InterPro" id="IPR026273">
    <property type="entry name" value="Low_specificity_L-TA_bact"/>
</dbReference>
<dbReference type="Gene3D" id="3.40.640.10">
    <property type="entry name" value="Type I PLP-dependent aspartate aminotransferase-like (Major domain)"/>
    <property type="match status" value="1"/>
</dbReference>
<dbReference type="Pfam" id="PF01212">
    <property type="entry name" value="Beta_elim_lyase"/>
    <property type="match status" value="1"/>
</dbReference>
<protein>
    <recommendedName>
        <fullName evidence="8">L-threonine aldolase</fullName>
        <ecNumber evidence="8">4.1.2.48</ecNumber>
    </recommendedName>
</protein>
<dbReference type="InterPro" id="IPR015422">
    <property type="entry name" value="PyrdxlP-dep_Trfase_small"/>
</dbReference>
<sequence>MQHFASDNYAGICPEALGALLAANDGHVRSYGDDEWTLRVADRLRAVFETDCDVYFVFNGTAANSLALAALCQSYHSVICHRLAHVATDECGAPEFFSNGAKLLPVAGEQGKLTPAAIVEAVTRRSDIHYPKPKVVTLTQATEVGTVYRPDELRAVADTAREHGLRVHMDGARFANAVAGLGVSPADLTWRAGVDVLCFGGTKMGLPVGEAVLFFDRRLAEDFAYRCKQAGQLASKMRFLSAPWLGILEDGAWLRHAAHANAMARRLAGGLAEATGWPAIFPVQANGVFVHLPEPVDAGLRARGWLFYDFIAAGGSRFMCGWDTAPETVDRLLADIRELAAGGE</sequence>
<comment type="catalytic activity">
    <reaction evidence="6 8">
        <text>L-threonine = acetaldehyde + glycine</text>
        <dbReference type="Rhea" id="RHEA:19625"/>
        <dbReference type="ChEBI" id="CHEBI:15343"/>
        <dbReference type="ChEBI" id="CHEBI:57305"/>
        <dbReference type="ChEBI" id="CHEBI:57926"/>
        <dbReference type="EC" id="4.1.2.48"/>
    </reaction>
</comment>
<evidence type="ECO:0000313" key="11">
    <source>
        <dbReference type="Proteomes" id="UP000020218"/>
    </source>
</evidence>
<dbReference type="PIRSF" id="PIRSF038940">
    <property type="entry name" value="Low_specificity_LTA"/>
    <property type="match status" value="1"/>
</dbReference>
<dbReference type="EC" id="4.1.2.48" evidence="8"/>
<organism evidence="10 11">
    <name type="scientific">Candidatus Accumulibacter adjunctus</name>
    <dbReference type="NCBI Taxonomy" id="1454001"/>
    <lineage>
        <taxon>Bacteria</taxon>
        <taxon>Pseudomonadati</taxon>
        <taxon>Pseudomonadota</taxon>
        <taxon>Betaproteobacteria</taxon>
        <taxon>Candidatus Accumulibacter</taxon>
    </lineage>
</organism>
<feature type="domain" description="Aromatic amino acid beta-eliminating lyase/threonine aldolase" evidence="9">
    <location>
        <begin position="4"/>
        <end position="292"/>
    </location>
</feature>
<dbReference type="FunFam" id="3.40.640.10:FF:000087">
    <property type="entry name" value="L-threonine aldolase"/>
    <property type="match status" value="1"/>
</dbReference>
<comment type="function">
    <text evidence="8">Catalyzes the cleavage of L-allo-threonine and L-threonine to glycine and acetaldehyde.</text>
</comment>
<evidence type="ECO:0000256" key="7">
    <source>
        <dbReference type="ARBA" id="ARBA00050939"/>
    </source>
</evidence>
<dbReference type="InterPro" id="IPR015421">
    <property type="entry name" value="PyrdxlP-dep_Trfase_major"/>
</dbReference>
<keyword evidence="11" id="KW-1185">Reference proteome</keyword>
<dbReference type="PANTHER" id="PTHR48097">
    <property type="entry name" value="L-THREONINE ALDOLASE-RELATED"/>
    <property type="match status" value="1"/>
</dbReference>
<dbReference type="STRING" id="1454001.AW08_01029"/>
<dbReference type="InterPro" id="IPR001597">
    <property type="entry name" value="ArAA_b-elim_lyase/Thr_aldolase"/>
</dbReference>
<evidence type="ECO:0000313" key="10">
    <source>
        <dbReference type="EMBL" id="EXI68717.1"/>
    </source>
</evidence>
<name>A0A011NVS8_9PROT</name>
<evidence type="ECO:0000256" key="8">
    <source>
        <dbReference type="PIRNR" id="PIRNR038940"/>
    </source>
</evidence>
<comment type="catalytic activity">
    <reaction evidence="7 8">
        <text>L-allo-threonine = acetaldehyde + glycine</text>
        <dbReference type="Rhea" id="RHEA:26209"/>
        <dbReference type="ChEBI" id="CHEBI:15343"/>
        <dbReference type="ChEBI" id="CHEBI:57305"/>
        <dbReference type="ChEBI" id="CHEBI:58585"/>
        <dbReference type="EC" id="4.1.2.48"/>
    </reaction>
</comment>
<keyword evidence="4 8" id="KW-0663">Pyridoxal phosphate</keyword>
<evidence type="ECO:0000256" key="5">
    <source>
        <dbReference type="ARBA" id="ARBA00023239"/>
    </source>
</evidence>
<evidence type="ECO:0000256" key="6">
    <source>
        <dbReference type="ARBA" id="ARBA00050410"/>
    </source>
</evidence>
<reference evidence="10" key="1">
    <citation type="submission" date="2014-02" db="EMBL/GenBank/DDBJ databases">
        <title>Expanding our view of genomic diversity in Candidatus Accumulibacter clades.</title>
        <authorList>
            <person name="Skennerton C.T."/>
            <person name="Barr J.J."/>
            <person name="Slater F.R."/>
            <person name="Bond P.L."/>
            <person name="Tyson G.W."/>
        </authorList>
    </citation>
    <scope>NUCLEOTIDE SEQUENCE [LARGE SCALE GENOMIC DNA]</scope>
</reference>
<dbReference type="SUPFAM" id="SSF53383">
    <property type="entry name" value="PLP-dependent transferases"/>
    <property type="match status" value="1"/>
</dbReference>
<dbReference type="GO" id="GO:0006567">
    <property type="term" value="P:L-threonine catabolic process"/>
    <property type="evidence" value="ECO:0007669"/>
    <property type="project" value="UniProtKB-UniRule"/>
</dbReference>
<evidence type="ECO:0000256" key="3">
    <source>
        <dbReference type="ARBA" id="ARBA00011881"/>
    </source>
</evidence>
<dbReference type="PATRIC" id="fig|1454001.3.peg.975"/>
<evidence type="ECO:0000256" key="1">
    <source>
        <dbReference type="ARBA" id="ARBA00001933"/>
    </source>
</evidence>
<keyword evidence="5 8" id="KW-0456">Lyase</keyword>
<proteinExistence type="inferred from homology"/>
<dbReference type="Proteomes" id="UP000020218">
    <property type="component" value="Unassembled WGS sequence"/>
</dbReference>
<gene>
    <name evidence="10" type="primary">ltaE</name>
    <name evidence="10" type="ORF">AW08_01029</name>
</gene>
<dbReference type="EMBL" id="JFAX01000004">
    <property type="protein sequence ID" value="EXI68717.1"/>
    <property type="molecule type" value="Genomic_DNA"/>
</dbReference>
<comment type="cofactor">
    <cofactor evidence="1 8">
        <name>pyridoxal 5'-phosphate</name>
        <dbReference type="ChEBI" id="CHEBI:597326"/>
    </cofactor>
</comment>
<dbReference type="Gene3D" id="3.90.1150.10">
    <property type="entry name" value="Aspartate Aminotransferase, domain 1"/>
    <property type="match status" value="1"/>
</dbReference>
<comment type="subunit">
    <text evidence="3">Homotetramer.</text>
</comment>
<dbReference type="GO" id="GO:0008732">
    <property type="term" value="F:L-allo-threonine aldolase activity"/>
    <property type="evidence" value="ECO:0007669"/>
    <property type="project" value="RHEA"/>
</dbReference>
<comment type="caution">
    <text evidence="10">The sequence shown here is derived from an EMBL/GenBank/DDBJ whole genome shotgun (WGS) entry which is preliminary data.</text>
</comment>
<evidence type="ECO:0000256" key="4">
    <source>
        <dbReference type="ARBA" id="ARBA00022898"/>
    </source>
</evidence>
<comment type="similarity">
    <text evidence="2 8">Belongs to the threonine aldolase family.</text>
</comment>
<evidence type="ECO:0000256" key="2">
    <source>
        <dbReference type="ARBA" id="ARBA00006966"/>
    </source>
</evidence>
<evidence type="ECO:0000259" key="9">
    <source>
        <dbReference type="Pfam" id="PF01212"/>
    </source>
</evidence>
<accession>A0A011NVS8</accession>
<dbReference type="PANTHER" id="PTHR48097:SF5">
    <property type="entry name" value="LOW SPECIFICITY L-THREONINE ALDOLASE"/>
    <property type="match status" value="1"/>
</dbReference>
<dbReference type="InterPro" id="IPR015424">
    <property type="entry name" value="PyrdxlP-dep_Trfase"/>
</dbReference>
<dbReference type="CDD" id="cd06502">
    <property type="entry name" value="TA_like"/>
    <property type="match status" value="1"/>
</dbReference>